<dbReference type="InterPro" id="IPR007267">
    <property type="entry name" value="GtrA_DPMS_TM"/>
</dbReference>
<proteinExistence type="predicted"/>
<evidence type="ECO:0000256" key="3">
    <source>
        <dbReference type="ARBA" id="ARBA00022989"/>
    </source>
</evidence>
<dbReference type="Pfam" id="PF04138">
    <property type="entry name" value="GtrA_DPMS_TM"/>
    <property type="match status" value="1"/>
</dbReference>
<dbReference type="RefSeq" id="WP_119602756.1">
    <property type="nucleotide sequence ID" value="NZ_QXQA01000021.1"/>
</dbReference>
<protein>
    <submittedName>
        <fullName evidence="8">Glycosyltransferase</fullName>
    </submittedName>
</protein>
<feature type="domain" description="Glycosyltransferase 2-like" evidence="6">
    <location>
        <begin position="3"/>
        <end position="133"/>
    </location>
</feature>
<dbReference type="GO" id="GO:0000271">
    <property type="term" value="P:polysaccharide biosynthetic process"/>
    <property type="evidence" value="ECO:0007669"/>
    <property type="project" value="InterPro"/>
</dbReference>
<dbReference type="OrthoDB" id="9810303at2"/>
<dbReference type="PANTHER" id="PTHR48090">
    <property type="entry name" value="UNDECAPRENYL-PHOSPHATE 4-DEOXY-4-FORMAMIDO-L-ARABINOSE TRANSFERASE-RELATED"/>
    <property type="match status" value="1"/>
</dbReference>
<dbReference type="SUPFAM" id="SSF53448">
    <property type="entry name" value="Nucleotide-diphospho-sugar transferases"/>
    <property type="match status" value="1"/>
</dbReference>
<keyword evidence="9" id="KW-1185">Reference proteome</keyword>
<reference evidence="8 9" key="1">
    <citation type="submission" date="2018-09" db="EMBL/GenBank/DDBJ databases">
        <title>Paenibacillus aracenensis nov. sp. isolated from a cave in southern Spain.</title>
        <authorList>
            <person name="Jurado V."/>
            <person name="Gutierrez-Patricio S."/>
            <person name="Gonzalez-Pimentel J.L."/>
            <person name="Miller A.Z."/>
            <person name="Laiz L."/>
            <person name="Saiz-Jimenez C."/>
        </authorList>
    </citation>
    <scope>NUCLEOTIDE SEQUENCE [LARGE SCALE GENOMIC DNA]</scope>
    <source>
        <strain evidence="8 9">DSM 22867</strain>
    </source>
</reference>
<comment type="subcellular location">
    <subcellularLocation>
        <location evidence="1">Membrane</location>
        <topology evidence="1">Multi-pass membrane protein</topology>
    </subcellularLocation>
</comment>
<keyword evidence="8" id="KW-0808">Transferase</keyword>
<gene>
    <name evidence="8" type="ORF">D3P08_24495</name>
</gene>
<feature type="domain" description="GtrA/DPMS transmembrane" evidence="7">
    <location>
        <begin position="222"/>
        <end position="337"/>
    </location>
</feature>
<dbReference type="InterPro" id="IPR050256">
    <property type="entry name" value="Glycosyltransferase_2"/>
</dbReference>
<feature type="transmembrane region" description="Helical" evidence="5">
    <location>
        <begin position="247"/>
        <end position="266"/>
    </location>
</feature>
<dbReference type="EMBL" id="QXQA01000021">
    <property type="protein sequence ID" value="RIX48663.1"/>
    <property type="molecule type" value="Genomic_DNA"/>
</dbReference>
<dbReference type="Gene3D" id="3.90.550.10">
    <property type="entry name" value="Spore Coat Polysaccharide Biosynthesis Protein SpsA, Chain A"/>
    <property type="match status" value="1"/>
</dbReference>
<dbReference type="GO" id="GO:0016020">
    <property type="term" value="C:membrane"/>
    <property type="evidence" value="ECO:0007669"/>
    <property type="project" value="UniProtKB-SubCell"/>
</dbReference>
<sequence length="344" mass="38576">MIILIPAYEPSQRLIHLIHDLKDRSDDEIVVVDDGSGPAYQSIFDRAASLGCTVLTHEHNKGKGAALKTGFRYILETKEASGVVTADCDGQHLPKDIIRIAEEVVQGHPKTIVLGSRKFAGKVPFRSRFGNSVTRSIFSFVSGAKIYDTQTGLRGFGAEMLPWLCRITGDRFEYEMNMLLEAVPAGCTFKEIDIDTVYLERNQSSHFHFLKDSFRVYLPIVKFSVSSLMSAFLDVLLLVLIQLFTSNLLLAVVGARVCSAVFNYAANRRFVFSTSNDVPVKSSLPRYMLLALVVMLANYGVIDFYYSTIGLSLILAKIFTETTIFLFSYWVQRKFVFVKSGRLQ</sequence>
<keyword evidence="3 5" id="KW-1133">Transmembrane helix</keyword>
<evidence type="ECO:0000256" key="5">
    <source>
        <dbReference type="SAM" id="Phobius"/>
    </source>
</evidence>
<evidence type="ECO:0000313" key="8">
    <source>
        <dbReference type="EMBL" id="RIX48663.1"/>
    </source>
</evidence>
<feature type="transmembrane region" description="Helical" evidence="5">
    <location>
        <begin position="287"/>
        <end position="306"/>
    </location>
</feature>
<dbReference type="AlphaFoldDB" id="A0A3A1ULK4"/>
<evidence type="ECO:0000256" key="1">
    <source>
        <dbReference type="ARBA" id="ARBA00004141"/>
    </source>
</evidence>
<dbReference type="PANTHER" id="PTHR48090:SF7">
    <property type="entry name" value="RFBJ PROTEIN"/>
    <property type="match status" value="1"/>
</dbReference>
<dbReference type="GO" id="GO:0016740">
    <property type="term" value="F:transferase activity"/>
    <property type="evidence" value="ECO:0007669"/>
    <property type="project" value="UniProtKB-KW"/>
</dbReference>
<keyword evidence="4 5" id="KW-0472">Membrane</keyword>
<comment type="caution">
    <text evidence="8">The sequence shown here is derived from an EMBL/GenBank/DDBJ whole genome shotgun (WGS) entry which is preliminary data.</text>
</comment>
<feature type="transmembrane region" description="Helical" evidence="5">
    <location>
        <begin position="312"/>
        <end position="331"/>
    </location>
</feature>
<evidence type="ECO:0000256" key="2">
    <source>
        <dbReference type="ARBA" id="ARBA00022692"/>
    </source>
</evidence>
<name>A0A3A1ULK4_9BACL</name>
<dbReference type="InterPro" id="IPR029044">
    <property type="entry name" value="Nucleotide-diphossugar_trans"/>
</dbReference>
<evidence type="ECO:0000256" key="4">
    <source>
        <dbReference type="ARBA" id="ARBA00023136"/>
    </source>
</evidence>
<organism evidence="8 9">
    <name type="scientific">Paenibacillus nanensis</name>
    <dbReference type="NCBI Taxonomy" id="393251"/>
    <lineage>
        <taxon>Bacteria</taxon>
        <taxon>Bacillati</taxon>
        <taxon>Bacillota</taxon>
        <taxon>Bacilli</taxon>
        <taxon>Bacillales</taxon>
        <taxon>Paenibacillaceae</taxon>
        <taxon>Paenibacillus</taxon>
    </lineage>
</organism>
<evidence type="ECO:0000313" key="9">
    <source>
        <dbReference type="Proteomes" id="UP000266482"/>
    </source>
</evidence>
<keyword evidence="2 5" id="KW-0812">Transmembrane</keyword>
<accession>A0A3A1ULK4</accession>
<dbReference type="Pfam" id="PF00535">
    <property type="entry name" value="Glycos_transf_2"/>
    <property type="match status" value="1"/>
</dbReference>
<dbReference type="InterPro" id="IPR001173">
    <property type="entry name" value="Glyco_trans_2-like"/>
</dbReference>
<evidence type="ECO:0000259" key="6">
    <source>
        <dbReference type="Pfam" id="PF00535"/>
    </source>
</evidence>
<evidence type="ECO:0000259" key="7">
    <source>
        <dbReference type="Pfam" id="PF04138"/>
    </source>
</evidence>
<dbReference type="Proteomes" id="UP000266482">
    <property type="component" value="Unassembled WGS sequence"/>
</dbReference>
<dbReference type="CDD" id="cd04179">
    <property type="entry name" value="DPM_DPG-synthase_like"/>
    <property type="match status" value="1"/>
</dbReference>